<feature type="non-terminal residue" evidence="2">
    <location>
        <position position="1"/>
    </location>
</feature>
<organism evidence="2 3">
    <name type="scientific">Aldrovandia affinis</name>
    <dbReference type="NCBI Taxonomy" id="143900"/>
    <lineage>
        <taxon>Eukaryota</taxon>
        <taxon>Metazoa</taxon>
        <taxon>Chordata</taxon>
        <taxon>Craniata</taxon>
        <taxon>Vertebrata</taxon>
        <taxon>Euteleostomi</taxon>
        <taxon>Actinopterygii</taxon>
        <taxon>Neopterygii</taxon>
        <taxon>Teleostei</taxon>
        <taxon>Notacanthiformes</taxon>
        <taxon>Halosauridae</taxon>
        <taxon>Aldrovandia</taxon>
    </lineage>
</organism>
<proteinExistence type="predicted"/>
<reference evidence="2" key="1">
    <citation type="journal article" date="2023" name="Science">
        <title>Genome structures resolve the early diversification of teleost fishes.</title>
        <authorList>
            <person name="Parey E."/>
            <person name="Louis A."/>
            <person name="Montfort J."/>
            <person name="Bouchez O."/>
            <person name="Roques C."/>
            <person name="Iampietro C."/>
            <person name="Lluch J."/>
            <person name="Castinel A."/>
            <person name="Donnadieu C."/>
            <person name="Desvignes T."/>
            <person name="Floi Bucao C."/>
            <person name="Jouanno E."/>
            <person name="Wen M."/>
            <person name="Mejri S."/>
            <person name="Dirks R."/>
            <person name="Jansen H."/>
            <person name="Henkel C."/>
            <person name="Chen W.J."/>
            <person name="Zahm M."/>
            <person name="Cabau C."/>
            <person name="Klopp C."/>
            <person name="Thompson A.W."/>
            <person name="Robinson-Rechavi M."/>
            <person name="Braasch I."/>
            <person name="Lecointre G."/>
            <person name="Bobe J."/>
            <person name="Postlethwait J.H."/>
            <person name="Berthelot C."/>
            <person name="Roest Crollius H."/>
            <person name="Guiguen Y."/>
        </authorList>
    </citation>
    <scope>NUCLEOTIDE SEQUENCE</scope>
    <source>
        <strain evidence="2">NC1722</strain>
    </source>
</reference>
<dbReference type="EMBL" id="JAINUG010001654">
    <property type="protein sequence ID" value="KAJ8355088.1"/>
    <property type="molecule type" value="Genomic_DNA"/>
</dbReference>
<name>A0AAD7R1V1_9TELE</name>
<keyword evidence="3" id="KW-1185">Reference proteome</keyword>
<evidence type="ECO:0000256" key="1">
    <source>
        <dbReference type="SAM" id="MobiDB-lite"/>
    </source>
</evidence>
<evidence type="ECO:0000313" key="3">
    <source>
        <dbReference type="Proteomes" id="UP001221898"/>
    </source>
</evidence>
<gene>
    <name evidence="2" type="ORF">AAFF_G00100290</name>
</gene>
<feature type="compositionally biased region" description="Polar residues" evidence="1">
    <location>
        <begin position="25"/>
        <end position="44"/>
    </location>
</feature>
<sequence>GFSGAPSRGAWTQRTGASLRPGASSPRQPGTSARNAVSKNASRSAWQQTWFWMTVSV</sequence>
<protein>
    <submittedName>
        <fullName evidence="2">Uncharacterized protein</fullName>
    </submittedName>
</protein>
<comment type="caution">
    <text evidence="2">The sequence shown here is derived from an EMBL/GenBank/DDBJ whole genome shotgun (WGS) entry which is preliminary data.</text>
</comment>
<accession>A0AAD7R1V1</accession>
<dbReference type="AlphaFoldDB" id="A0AAD7R1V1"/>
<feature type="region of interest" description="Disordered" evidence="1">
    <location>
        <begin position="1"/>
        <end position="44"/>
    </location>
</feature>
<evidence type="ECO:0000313" key="2">
    <source>
        <dbReference type="EMBL" id="KAJ8355088.1"/>
    </source>
</evidence>
<dbReference type="Proteomes" id="UP001221898">
    <property type="component" value="Unassembled WGS sequence"/>
</dbReference>